<reference evidence="1" key="1">
    <citation type="submission" date="2023-10" db="EMBL/GenBank/DDBJ databases">
        <title>Genome assemblies of two species of porcelain crab, Petrolisthes cinctipes and Petrolisthes manimaculis (Anomura: Porcellanidae).</title>
        <authorList>
            <person name="Angst P."/>
        </authorList>
    </citation>
    <scope>NUCLEOTIDE SEQUENCE</scope>
    <source>
        <strain evidence="1">PB745_01</strain>
        <tissue evidence="1">Gill</tissue>
    </source>
</reference>
<evidence type="ECO:0008006" key="3">
    <source>
        <dbReference type="Google" id="ProtNLM"/>
    </source>
</evidence>
<dbReference type="EMBL" id="JAWQEG010002545">
    <property type="protein sequence ID" value="KAK3871244.1"/>
    <property type="molecule type" value="Genomic_DNA"/>
</dbReference>
<protein>
    <recommendedName>
        <fullName evidence="3">THAP-type domain-containing protein</fullName>
    </recommendedName>
</protein>
<proteinExistence type="predicted"/>
<keyword evidence="2" id="KW-1185">Reference proteome</keyword>
<organism evidence="1 2">
    <name type="scientific">Petrolisthes cinctipes</name>
    <name type="common">Flat porcelain crab</name>
    <dbReference type="NCBI Taxonomy" id="88211"/>
    <lineage>
        <taxon>Eukaryota</taxon>
        <taxon>Metazoa</taxon>
        <taxon>Ecdysozoa</taxon>
        <taxon>Arthropoda</taxon>
        <taxon>Crustacea</taxon>
        <taxon>Multicrustacea</taxon>
        <taxon>Malacostraca</taxon>
        <taxon>Eumalacostraca</taxon>
        <taxon>Eucarida</taxon>
        <taxon>Decapoda</taxon>
        <taxon>Pleocyemata</taxon>
        <taxon>Anomura</taxon>
        <taxon>Galatheoidea</taxon>
        <taxon>Porcellanidae</taxon>
        <taxon>Petrolisthes</taxon>
    </lineage>
</organism>
<gene>
    <name evidence="1" type="ORF">Pcinc_023606</name>
</gene>
<dbReference type="Proteomes" id="UP001286313">
    <property type="component" value="Unassembled WGS sequence"/>
</dbReference>
<accession>A0AAE1FBH3</accession>
<evidence type="ECO:0000313" key="1">
    <source>
        <dbReference type="EMBL" id="KAK3871244.1"/>
    </source>
</evidence>
<comment type="caution">
    <text evidence="1">The sequence shown here is derived from an EMBL/GenBank/DDBJ whole genome shotgun (WGS) entry which is preliminary data.</text>
</comment>
<evidence type="ECO:0000313" key="2">
    <source>
        <dbReference type="Proteomes" id="UP001286313"/>
    </source>
</evidence>
<name>A0AAE1FBH3_PETCI</name>
<dbReference type="AlphaFoldDB" id="A0AAE1FBH3"/>
<sequence>MVNCSNLLGSSSLLTAGMYAAHSWCFLRGIFSVSVEEEKSFEPQWKRGGWNSVLCCYKLQKLLEEKTGFVFFRFPKDKERSKKWVQNSRKEDLLGRT</sequence>